<keyword evidence="3" id="KW-1185">Reference proteome</keyword>
<gene>
    <name evidence="2" type="ORF">CYMTET_37325</name>
</gene>
<dbReference type="Pfam" id="PF13960">
    <property type="entry name" value="DUF4218"/>
    <property type="match status" value="1"/>
</dbReference>
<evidence type="ECO:0000313" key="3">
    <source>
        <dbReference type="Proteomes" id="UP001190700"/>
    </source>
</evidence>
<dbReference type="Proteomes" id="UP001190700">
    <property type="component" value="Unassembled WGS sequence"/>
</dbReference>
<accession>A0AAE0F7L5</accession>
<dbReference type="InterPro" id="IPR025452">
    <property type="entry name" value="DUF4218"/>
</dbReference>
<proteinExistence type="predicted"/>
<organism evidence="2 3">
    <name type="scientific">Cymbomonas tetramitiformis</name>
    <dbReference type="NCBI Taxonomy" id="36881"/>
    <lineage>
        <taxon>Eukaryota</taxon>
        <taxon>Viridiplantae</taxon>
        <taxon>Chlorophyta</taxon>
        <taxon>Pyramimonadophyceae</taxon>
        <taxon>Pyramimonadales</taxon>
        <taxon>Pyramimonadaceae</taxon>
        <taxon>Cymbomonas</taxon>
    </lineage>
</organism>
<name>A0AAE0F7L5_9CHLO</name>
<evidence type="ECO:0000313" key="2">
    <source>
        <dbReference type="EMBL" id="KAK3253435.1"/>
    </source>
</evidence>
<dbReference type="EMBL" id="LGRX02024846">
    <property type="protein sequence ID" value="KAK3253435.1"/>
    <property type="molecule type" value="Genomic_DNA"/>
</dbReference>
<evidence type="ECO:0000259" key="1">
    <source>
        <dbReference type="Pfam" id="PF13960"/>
    </source>
</evidence>
<comment type="caution">
    <text evidence="2">The sequence shown here is derived from an EMBL/GenBank/DDBJ whole genome shotgun (WGS) entry which is preliminary data.</text>
</comment>
<sequence length="153" mass="17299">MDALKERVLEVRDIMEAELSPELFVIATHQLVHIPDQMRDERPIPDLWMFAPESFFGELRRIIRTRSHPVASMMKGVELKRMVSLVRGLYQLIQASGSPPTISQPRSENTVSLMLATGNERKGKLLYSTPRTLDETDVAWRLVAAGAEAQVKS</sequence>
<reference evidence="2 3" key="1">
    <citation type="journal article" date="2015" name="Genome Biol. Evol.">
        <title>Comparative Genomics of a Bacterivorous Green Alga Reveals Evolutionary Causalities and Consequences of Phago-Mixotrophic Mode of Nutrition.</title>
        <authorList>
            <person name="Burns J.A."/>
            <person name="Paasch A."/>
            <person name="Narechania A."/>
            <person name="Kim E."/>
        </authorList>
    </citation>
    <scope>NUCLEOTIDE SEQUENCE [LARGE SCALE GENOMIC DNA]</scope>
    <source>
        <strain evidence="2 3">PLY_AMNH</strain>
    </source>
</reference>
<protein>
    <recommendedName>
        <fullName evidence="1">DUF4218 domain-containing protein</fullName>
    </recommendedName>
</protein>
<feature type="domain" description="DUF4218" evidence="1">
    <location>
        <begin position="1"/>
        <end position="76"/>
    </location>
</feature>
<dbReference type="AlphaFoldDB" id="A0AAE0F7L5"/>